<reference evidence="2 3" key="1">
    <citation type="submission" date="2017-11" db="EMBL/GenBank/DDBJ databases">
        <title>The genome of Rhizophagus clarus HR1 reveals common genetic basis of auxotrophy among arbuscular mycorrhizal fungi.</title>
        <authorList>
            <person name="Kobayashi Y."/>
        </authorList>
    </citation>
    <scope>NUCLEOTIDE SEQUENCE [LARGE SCALE GENOMIC DNA]</scope>
    <source>
        <strain evidence="2 3">HR1</strain>
    </source>
</reference>
<evidence type="ECO:0000256" key="1">
    <source>
        <dbReference type="SAM" id="MobiDB-lite"/>
    </source>
</evidence>
<evidence type="ECO:0000313" key="2">
    <source>
        <dbReference type="EMBL" id="GBB88097.1"/>
    </source>
</evidence>
<feature type="region of interest" description="Disordered" evidence="1">
    <location>
        <begin position="181"/>
        <end position="206"/>
    </location>
</feature>
<keyword evidence="3" id="KW-1185">Reference proteome</keyword>
<dbReference type="EMBL" id="BEXD01000515">
    <property type="protein sequence ID" value="GBB88097.1"/>
    <property type="molecule type" value="Genomic_DNA"/>
</dbReference>
<sequence>MSFLALTVIFLFISPAIFVGIVTMYGNLKQKISNELSAHVIKILIDLGILNNIPGKRSLHDQISTELNDKFDTCISDINSIFTEKLDRINNDLNNKLTAENKARDDDFTKETQKIFSMISTVTERLDRIEEACHNDFGNISSEFTSIKASIEILQNDLVQRYAVVQRADFDQQSVFNESETNESELGSSLNSASASTSSSSSSEGSNLSGIFDITGDIKICFKQHFDRLMKARNYTFDEMCYSVAVDIRSLGGNIKISTVKTFYSGVGRSTVSTVNQINAWKLKAISKMCTINPTTLTDFTNFNSAKYNTLPEVVVSSKILQQHSNFAELLGKIYSLTKAHSIELGVRLIHRHMQVDEGKVMIEKFQFHQNAPAFITSAGFPTDQAYPASWLLEDDGKLTVFEYSTDILVKRTLQKLIKDPSIFVEMCDLIRDYHFENLLAPCITARDSLKHFEKENGFVETTDFKSNASIVKNMKDSQIVDDKNAIINTMWAYSVSDNCFGSDNRCVIHCNNSNAYYKLCSPDCGDKYNKILKAIHLLQHKYDNETPEMWCSRIRGPFRKILEENPEIFSKNGYIRMYAKFYEDGKGFHPSGNLTNYIYCSVCDSLVFIPERLIGEFLYRDGHLKRCITKVTSSIEHARKKEILQAINRRKFQIWQYKQYILQEEAEIKRLQLELSPQSTSHSEKDKLASVSYDYDGRSTGYKAYLLAKATMAKDTMPSAPNFKPAYIPPARQEMVSPTFYQSSAPNETISEIFISSWYAKQNNLLPSINNLNQPALRLRDGTHINRPRPGKYIDIILDEVYNKSVPKPTNLRPGYDIEYIRNRYGFLYPGQFEKMVEVERIYDNLSIISSYETPQQWAIRVKNALQALITEGHKSYYHVFCLFRSSGQGVTKIYYDNYEKIEVTIGYQRPNIHNSKMAICFDCWKLVKIPDVKPKKTYFDEWRRYGYEIKPEDLMKHHWNNSCFKTNKHIEAFLLARSKLEILCEKSSDQKGILYPEKITSDSLFPRQTGEIFISSLYTKQNNLNHLNQPKGTMLKLGDGTKFENFYATVIQQAYRNYKKRPKSLAKRIWEAMRNDGTPNRKKFLGILRKGQMVINPETQEEYVIACEEFYAYFRKHYSKYIGIINPVKLTPPYEEYIYCSSNRWIEVKKYQLERRLDRVRYGPTSDFSGRFLLELLSVINYHHIRQNPVWRI</sequence>
<feature type="compositionally biased region" description="Low complexity" evidence="1">
    <location>
        <begin position="184"/>
        <end position="206"/>
    </location>
</feature>
<comment type="caution">
    <text evidence="2">The sequence shown here is derived from an EMBL/GenBank/DDBJ whole genome shotgun (WGS) entry which is preliminary data.</text>
</comment>
<dbReference type="Proteomes" id="UP000247702">
    <property type="component" value="Unassembled WGS sequence"/>
</dbReference>
<accession>A0A2Z6QD58</accession>
<gene>
    <name evidence="2" type="ORF">RclHR1_14610011</name>
</gene>
<organism evidence="2 3">
    <name type="scientific">Rhizophagus clarus</name>
    <dbReference type="NCBI Taxonomy" id="94130"/>
    <lineage>
        <taxon>Eukaryota</taxon>
        <taxon>Fungi</taxon>
        <taxon>Fungi incertae sedis</taxon>
        <taxon>Mucoromycota</taxon>
        <taxon>Glomeromycotina</taxon>
        <taxon>Glomeromycetes</taxon>
        <taxon>Glomerales</taxon>
        <taxon>Glomeraceae</taxon>
        <taxon>Rhizophagus</taxon>
    </lineage>
</organism>
<evidence type="ECO:0000313" key="3">
    <source>
        <dbReference type="Proteomes" id="UP000247702"/>
    </source>
</evidence>
<dbReference type="AlphaFoldDB" id="A0A2Z6QD58"/>
<protein>
    <submittedName>
        <fullName evidence="2">Uncharacterized protein</fullName>
    </submittedName>
</protein>
<name>A0A2Z6QD58_9GLOM</name>
<proteinExistence type="predicted"/>